<sequence>MPTTRKGEALRKLREEDEGDVTITDEESVAERGHEDDAARAGSWPTSQSAPQIPTDFLSTLIKTFTRAQVEANRSLINTLMTSSGDFRASTPVGISSSNATSAGVAVAPASYSDANFTKCTARYDGSSQDTELLEAFLDAVQVYKECAAVSDEHALRGLPMLLEGDAAIWWRGVEASVPSWTTASRHLRRGAACASNPSVDIRQRAGRRTCRNM</sequence>
<feature type="compositionally biased region" description="Basic and acidic residues" evidence="1">
    <location>
        <begin position="29"/>
        <end position="39"/>
    </location>
</feature>
<organism evidence="2 3">
    <name type="scientific">Spodoptera exigua</name>
    <name type="common">Beet armyworm</name>
    <name type="synonym">Noctua fulgens</name>
    <dbReference type="NCBI Taxonomy" id="7107"/>
    <lineage>
        <taxon>Eukaryota</taxon>
        <taxon>Metazoa</taxon>
        <taxon>Ecdysozoa</taxon>
        <taxon>Arthropoda</taxon>
        <taxon>Hexapoda</taxon>
        <taxon>Insecta</taxon>
        <taxon>Pterygota</taxon>
        <taxon>Neoptera</taxon>
        <taxon>Endopterygota</taxon>
        <taxon>Lepidoptera</taxon>
        <taxon>Glossata</taxon>
        <taxon>Ditrysia</taxon>
        <taxon>Noctuoidea</taxon>
        <taxon>Noctuidae</taxon>
        <taxon>Amphipyrinae</taxon>
        <taxon>Spodoptera</taxon>
    </lineage>
</organism>
<proteinExistence type="predicted"/>
<dbReference type="Proteomes" id="UP000814243">
    <property type="component" value="Unassembled WGS sequence"/>
</dbReference>
<dbReference type="EMBL" id="JACEFF010000894">
    <property type="protein sequence ID" value="KAH9628794.1"/>
    <property type="molecule type" value="Genomic_DNA"/>
</dbReference>
<accession>A0A922M2K6</accession>
<reference evidence="2" key="1">
    <citation type="journal article" date="2021" name="G3 (Bethesda)">
        <title>Genome and transcriptome analysis of the beet armyworm Spodoptera exigua reveals targets for pest control. .</title>
        <authorList>
            <person name="Simon S."/>
            <person name="Breeschoten T."/>
            <person name="Jansen H.J."/>
            <person name="Dirks R.P."/>
            <person name="Schranz M.E."/>
            <person name="Ros V.I.D."/>
        </authorList>
    </citation>
    <scope>NUCLEOTIDE SEQUENCE</scope>
    <source>
        <strain evidence="2">TB_SE_WUR_2020</strain>
    </source>
</reference>
<evidence type="ECO:0000313" key="3">
    <source>
        <dbReference type="Proteomes" id="UP000814243"/>
    </source>
</evidence>
<evidence type="ECO:0000313" key="2">
    <source>
        <dbReference type="EMBL" id="KAH9628794.1"/>
    </source>
</evidence>
<name>A0A922M2K6_SPOEX</name>
<evidence type="ECO:0000256" key="1">
    <source>
        <dbReference type="SAM" id="MobiDB-lite"/>
    </source>
</evidence>
<comment type="caution">
    <text evidence="2">The sequence shown here is derived from an EMBL/GenBank/DDBJ whole genome shotgun (WGS) entry which is preliminary data.</text>
</comment>
<feature type="compositionally biased region" description="Acidic residues" evidence="1">
    <location>
        <begin position="16"/>
        <end position="28"/>
    </location>
</feature>
<feature type="compositionally biased region" description="Basic and acidic residues" evidence="1">
    <location>
        <begin position="1"/>
        <end position="15"/>
    </location>
</feature>
<protein>
    <submittedName>
        <fullName evidence="2">Uncharacterized protein</fullName>
    </submittedName>
</protein>
<gene>
    <name evidence="2" type="ORF">HF086_004954</name>
</gene>
<dbReference type="AlphaFoldDB" id="A0A922M2K6"/>
<feature type="region of interest" description="Disordered" evidence="1">
    <location>
        <begin position="1"/>
        <end position="52"/>
    </location>
</feature>